<protein>
    <submittedName>
        <fullName evidence="3">Uncharacterized protein</fullName>
    </submittedName>
</protein>
<organism evidence="3 4">
    <name type="scientific">Candida viswanathii</name>
    <dbReference type="NCBI Taxonomy" id="5486"/>
    <lineage>
        <taxon>Eukaryota</taxon>
        <taxon>Fungi</taxon>
        <taxon>Dikarya</taxon>
        <taxon>Ascomycota</taxon>
        <taxon>Saccharomycotina</taxon>
        <taxon>Pichiomycetes</taxon>
        <taxon>Debaryomycetaceae</taxon>
        <taxon>Candida/Lodderomyces clade</taxon>
        <taxon>Candida</taxon>
    </lineage>
</organism>
<dbReference type="AlphaFoldDB" id="A0A367XZJ6"/>
<feature type="compositionally biased region" description="Low complexity" evidence="1">
    <location>
        <begin position="51"/>
        <end position="71"/>
    </location>
</feature>
<feature type="region of interest" description="Disordered" evidence="1">
    <location>
        <begin position="36"/>
        <end position="71"/>
    </location>
</feature>
<proteinExistence type="predicted"/>
<gene>
    <name evidence="3" type="ORF">Cantr_07212</name>
</gene>
<dbReference type="EMBL" id="QLNQ01000027">
    <property type="protein sequence ID" value="RCK59027.1"/>
    <property type="molecule type" value="Genomic_DNA"/>
</dbReference>
<feature type="chain" id="PRO_5016588592" evidence="2">
    <location>
        <begin position="20"/>
        <end position="103"/>
    </location>
</feature>
<feature type="signal peptide" evidence="2">
    <location>
        <begin position="1"/>
        <end position="19"/>
    </location>
</feature>
<evidence type="ECO:0000256" key="1">
    <source>
        <dbReference type="SAM" id="MobiDB-lite"/>
    </source>
</evidence>
<accession>A0A367XZJ6</accession>
<evidence type="ECO:0000313" key="4">
    <source>
        <dbReference type="Proteomes" id="UP000253472"/>
    </source>
</evidence>
<dbReference type="Proteomes" id="UP000253472">
    <property type="component" value="Unassembled WGS sequence"/>
</dbReference>
<name>A0A367XZJ6_9ASCO</name>
<comment type="caution">
    <text evidence="3">The sequence shown here is derived from an EMBL/GenBank/DDBJ whole genome shotgun (WGS) entry which is preliminary data.</text>
</comment>
<evidence type="ECO:0000313" key="3">
    <source>
        <dbReference type="EMBL" id="RCK59027.1"/>
    </source>
</evidence>
<keyword evidence="4" id="KW-1185">Reference proteome</keyword>
<dbReference type="PROSITE" id="PS51257">
    <property type="entry name" value="PROKAR_LIPOPROTEIN"/>
    <property type="match status" value="1"/>
</dbReference>
<sequence>MRLHQVLSIVAVSIACVHALAYPALLAGIHARNQVSHPSDPIERTSVHGGQTMTFTDTSTDTATNQTTSSTTTSAAASSSMSHGYHYQIPTLLVAGTLLLSWL</sequence>
<reference evidence="3 4" key="1">
    <citation type="submission" date="2018-06" db="EMBL/GenBank/DDBJ databases">
        <title>Whole genome sequencing of Candida tropicalis (genome annotated by CSBL at Korea University).</title>
        <authorList>
            <person name="Ahn J."/>
        </authorList>
    </citation>
    <scope>NUCLEOTIDE SEQUENCE [LARGE SCALE GENOMIC DNA]</scope>
    <source>
        <strain evidence="3 4">ATCC 20962</strain>
    </source>
</reference>
<keyword evidence="2" id="KW-0732">Signal</keyword>
<evidence type="ECO:0000256" key="2">
    <source>
        <dbReference type="SAM" id="SignalP"/>
    </source>
</evidence>